<keyword evidence="2" id="KW-1185">Reference proteome</keyword>
<dbReference type="EMBL" id="JBHMCT010000062">
    <property type="protein sequence ID" value="MFB9558676.1"/>
    <property type="molecule type" value="Genomic_DNA"/>
</dbReference>
<accession>A0ABV5R1A0</accession>
<name>A0ABV5R1A0_9ACTN</name>
<organism evidence="1 2">
    <name type="scientific">Streptomyces roseoviridis</name>
    <dbReference type="NCBI Taxonomy" id="67361"/>
    <lineage>
        <taxon>Bacteria</taxon>
        <taxon>Bacillati</taxon>
        <taxon>Actinomycetota</taxon>
        <taxon>Actinomycetes</taxon>
        <taxon>Kitasatosporales</taxon>
        <taxon>Streptomycetaceae</taxon>
        <taxon>Streptomyces</taxon>
    </lineage>
</organism>
<dbReference type="Proteomes" id="UP001589716">
    <property type="component" value="Unassembled WGS sequence"/>
</dbReference>
<dbReference type="RefSeq" id="WP_382746316.1">
    <property type="nucleotide sequence ID" value="NZ_JBHMCT010000062.1"/>
</dbReference>
<protein>
    <submittedName>
        <fullName evidence="1">Uncharacterized protein</fullName>
    </submittedName>
</protein>
<reference evidence="1 2" key="1">
    <citation type="submission" date="2024-09" db="EMBL/GenBank/DDBJ databases">
        <authorList>
            <person name="Sun Q."/>
            <person name="Mori K."/>
        </authorList>
    </citation>
    <scope>NUCLEOTIDE SEQUENCE [LARGE SCALE GENOMIC DNA]</scope>
    <source>
        <strain evidence="1 2">JCM 4414</strain>
    </source>
</reference>
<gene>
    <name evidence="1" type="ORF">ACFFTP_31410</name>
</gene>
<evidence type="ECO:0000313" key="2">
    <source>
        <dbReference type="Proteomes" id="UP001589716"/>
    </source>
</evidence>
<comment type="caution">
    <text evidence="1">The sequence shown here is derived from an EMBL/GenBank/DDBJ whole genome shotgun (WGS) entry which is preliminary data.</text>
</comment>
<sequence>MTDQTAFDLDDVLPAWEANYEPGNVSDYLIGYANSEATAKGAAIAWVTSQTDKDPATLEWVEMPPGDRHDRWFNLIQNAEDGMALDLGVTVRRRLPATVRDAARQATAQPAAVECPQCDDTGACNGGPCAHPAAGRQDTQTTAAEAEARRRLAAVERLCSGRPGYHTITVKALLTAMSDAAGAES</sequence>
<evidence type="ECO:0000313" key="1">
    <source>
        <dbReference type="EMBL" id="MFB9558676.1"/>
    </source>
</evidence>
<proteinExistence type="predicted"/>